<sequence>MSANLYNFDPQTCQEQLQRTVQYQKLLTRIIGKIRASVELEALCSTTCQDICRLLGISRVAIYRFNEDFSGSFINRFGFAIPPWDSLSAFGQNLVWADSHLQETQGGRYRQNEPFAVADIYKAGHTRCHIEVLEQFNIRAYAIAPIFVGNKLWGLLAGYQHSAPRPWYTDEIEFLFHAAIHIGVAMQQAEVLSQAKQRTTELQDAVARQRALTEVVGNIRLSLAAKLIFDTTCRELCQLLKLERAAIYRFNQDWSGEFISQYGMVDAQWQSATLFGRNLVWEDTHLQQTKGGRYRNNETFAVTDIYKMGHTRCHLDILEQFKIRAYALVPIFTGQNLWGLLAAYQHSGPRQWLEYEVEFLSQVGAQLGVAIQQAELLEQSKQQAIAFRDAYARQRTLTEVVGKIRSSLDTNLILQTTCQEVCKLLKVERVAVYRFNKDWSGEFISHYGIPEIEWMVTNPFGKNLVWEDTHLQETKGGRYRNNENFSVPDIYKAGHTRCHLDILEQFKIRAYALTPIFVGRDLWGLLAAYQHSGPRQWDTVEVEFLGQVASQLGVAIQSSELLSNTQNRAEELHQSASQRQILFDVVAKIRESLDLETIFKTTAQEVRRISKLTELASSAFTGIRTFAAVNLLPKMCCQSLNPR</sequence>
<evidence type="ECO:0000313" key="3">
    <source>
        <dbReference type="Proteomes" id="UP001050975"/>
    </source>
</evidence>
<name>A0AAV3XPW3_9CYAN</name>
<proteinExistence type="predicted"/>
<dbReference type="Proteomes" id="UP001050975">
    <property type="component" value="Unassembled WGS sequence"/>
</dbReference>
<organism evidence="2 3">
    <name type="scientific">Microseira wollei NIES-4236</name>
    <dbReference type="NCBI Taxonomy" id="2530354"/>
    <lineage>
        <taxon>Bacteria</taxon>
        <taxon>Bacillati</taxon>
        <taxon>Cyanobacteriota</taxon>
        <taxon>Cyanophyceae</taxon>
        <taxon>Oscillatoriophycideae</taxon>
        <taxon>Aerosakkonematales</taxon>
        <taxon>Aerosakkonemataceae</taxon>
        <taxon>Microseira</taxon>
    </lineage>
</organism>
<accession>A0AAV3XPW3</accession>
<keyword evidence="3" id="KW-1185">Reference proteome</keyword>
<dbReference type="InterPro" id="IPR016132">
    <property type="entry name" value="Phyto_chromo_attachment"/>
</dbReference>
<dbReference type="SMART" id="SM00065">
    <property type="entry name" value="GAF"/>
    <property type="match status" value="3"/>
</dbReference>
<dbReference type="GO" id="GO:0016301">
    <property type="term" value="F:kinase activity"/>
    <property type="evidence" value="ECO:0007669"/>
    <property type="project" value="UniProtKB-KW"/>
</dbReference>
<dbReference type="EMBL" id="BLAY01000130">
    <property type="protein sequence ID" value="GET41667.1"/>
    <property type="molecule type" value="Genomic_DNA"/>
</dbReference>
<evidence type="ECO:0000259" key="1">
    <source>
        <dbReference type="PROSITE" id="PS50046"/>
    </source>
</evidence>
<protein>
    <submittedName>
        <fullName evidence="2">GAF sensor signal transduction histidine kinase</fullName>
    </submittedName>
</protein>
<dbReference type="InterPro" id="IPR003018">
    <property type="entry name" value="GAF"/>
</dbReference>
<dbReference type="RefSeq" id="WP_226588141.1">
    <property type="nucleotide sequence ID" value="NZ_BLAY01000130.1"/>
</dbReference>
<comment type="caution">
    <text evidence="2">The sequence shown here is derived from an EMBL/GenBank/DDBJ whole genome shotgun (WGS) entry which is preliminary data.</text>
</comment>
<evidence type="ECO:0000313" key="2">
    <source>
        <dbReference type="EMBL" id="GET41667.1"/>
    </source>
</evidence>
<dbReference type="SUPFAM" id="SSF55781">
    <property type="entry name" value="GAF domain-like"/>
    <property type="match status" value="4"/>
</dbReference>
<dbReference type="Pfam" id="PF01590">
    <property type="entry name" value="GAF"/>
    <property type="match status" value="3"/>
</dbReference>
<feature type="domain" description="Phytochrome chromophore attachment site" evidence="1">
    <location>
        <begin position="39"/>
        <end position="181"/>
    </location>
</feature>
<dbReference type="AlphaFoldDB" id="A0AAV3XPW3"/>
<feature type="domain" description="Phytochrome chromophore attachment site" evidence="1">
    <location>
        <begin position="224"/>
        <end position="366"/>
    </location>
</feature>
<keyword evidence="2" id="KW-0418">Kinase</keyword>
<feature type="domain" description="Phytochrome chromophore attachment site" evidence="1">
    <location>
        <begin position="409"/>
        <end position="551"/>
    </location>
</feature>
<dbReference type="Gene3D" id="3.30.450.40">
    <property type="match status" value="4"/>
</dbReference>
<dbReference type="PROSITE" id="PS50046">
    <property type="entry name" value="PHYTOCHROME_2"/>
    <property type="match status" value="3"/>
</dbReference>
<dbReference type="InterPro" id="IPR029016">
    <property type="entry name" value="GAF-like_dom_sf"/>
</dbReference>
<gene>
    <name evidence="2" type="ORF">MiSe_64800</name>
</gene>
<reference evidence="2" key="1">
    <citation type="submission" date="2019-10" db="EMBL/GenBank/DDBJ databases">
        <title>Draft genome sequece of Microseira wollei NIES-4236.</title>
        <authorList>
            <person name="Yamaguchi H."/>
            <person name="Suzuki S."/>
            <person name="Kawachi M."/>
        </authorList>
    </citation>
    <scope>NUCLEOTIDE SEQUENCE</scope>
    <source>
        <strain evidence="2">NIES-4236</strain>
    </source>
</reference>
<keyword evidence="2" id="KW-0808">Transferase</keyword>